<name>A0A563EEX5_9PSEU</name>
<dbReference type="Pfam" id="PF04978">
    <property type="entry name" value="MST"/>
    <property type="match status" value="1"/>
</dbReference>
<organism evidence="1 2">
    <name type="scientific">Lentzea tibetensis</name>
    <dbReference type="NCBI Taxonomy" id="2591470"/>
    <lineage>
        <taxon>Bacteria</taxon>
        <taxon>Bacillati</taxon>
        <taxon>Actinomycetota</taxon>
        <taxon>Actinomycetes</taxon>
        <taxon>Pseudonocardiales</taxon>
        <taxon>Pseudonocardiaceae</taxon>
        <taxon>Lentzea</taxon>
    </lineage>
</organism>
<proteinExistence type="predicted"/>
<gene>
    <name evidence="1" type="ORF">FKR81_42460</name>
</gene>
<dbReference type="RefSeq" id="WP_146361180.1">
    <property type="nucleotide sequence ID" value="NZ_VOBR01000064.1"/>
</dbReference>
<dbReference type="InterPro" id="IPR007061">
    <property type="entry name" value="MST-like"/>
</dbReference>
<dbReference type="SUPFAM" id="SSF109854">
    <property type="entry name" value="DinB/YfiT-like putative metalloenzymes"/>
    <property type="match status" value="1"/>
</dbReference>
<evidence type="ECO:0000313" key="1">
    <source>
        <dbReference type="EMBL" id="TWP43497.1"/>
    </source>
</evidence>
<dbReference type="EMBL" id="VOBR01000064">
    <property type="protein sequence ID" value="TWP43497.1"/>
    <property type="molecule type" value="Genomic_DNA"/>
</dbReference>
<reference evidence="1 2" key="1">
    <citation type="submission" date="2019-07" db="EMBL/GenBank/DDBJ databases">
        <title>Lentzea xizangensis sp. nov., isolated from Qinghai-Tibetan Plateau Soils.</title>
        <authorList>
            <person name="Huang J."/>
        </authorList>
    </citation>
    <scope>NUCLEOTIDE SEQUENCE [LARGE SCALE GENOMIC DNA]</scope>
    <source>
        <strain evidence="1 2">FXJ1.1311</strain>
    </source>
</reference>
<sequence>MDERRWPTNLAHDEQQLQWEFLDFLRLTAVMKVRGLSRELAAAAPVGTSPGLTALGVLKHLVAVERYWLCIAGGGSDLPSLWKGSPDPSWHLSEEDTPESLIAAYETEWANARKALDGKGPDDVAASGDQTIRWILQHLTQETARHVGHLDLLRELADGERGE</sequence>
<accession>A0A563EEX5</accession>
<evidence type="ECO:0000313" key="2">
    <source>
        <dbReference type="Proteomes" id="UP000316639"/>
    </source>
</evidence>
<dbReference type="AlphaFoldDB" id="A0A563EEX5"/>
<dbReference type="Gene3D" id="1.20.120.450">
    <property type="entry name" value="dinb family like domain"/>
    <property type="match status" value="1"/>
</dbReference>
<dbReference type="InterPro" id="IPR034660">
    <property type="entry name" value="DinB/YfiT-like"/>
</dbReference>
<dbReference type="OrthoDB" id="4548523at2"/>
<comment type="caution">
    <text evidence="1">The sequence shown here is derived from an EMBL/GenBank/DDBJ whole genome shotgun (WGS) entry which is preliminary data.</text>
</comment>
<protein>
    <submittedName>
        <fullName evidence="1">DUF664 domain-containing protein</fullName>
    </submittedName>
</protein>
<dbReference type="Proteomes" id="UP000316639">
    <property type="component" value="Unassembled WGS sequence"/>
</dbReference>
<keyword evidence="2" id="KW-1185">Reference proteome</keyword>